<keyword evidence="2 3" id="KW-0663">Pyridoxal phosphate</keyword>
<feature type="modified residue" description="N6-(pyridoxal phosphate)lysine" evidence="3">
    <location>
        <position position="208"/>
    </location>
</feature>
<dbReference type="InterPro" id="IPR015422">
    <property type="entry name" value="PyrdxlP-dep_Trfase_small"/>
</dbReference>
<dbReference type="Gene3D" id="3.40.640.10">
    <property type="entry name" value="Type I PLP-dependent aspartate aminotransferase-like (Major domain)"/>
    <property type="match status" value="1"/>
</dbReference>
<dbReference type="PANTHER" id="PTHR43586:SF8">
    <property type="entry name" value="CYSTEINE DESULFURASE 1, CHLOROPLASTIC"/>
    <property type="match status" value="1"/>
</dbReference>
<gene>
    <name evidence="3" type="primary">egtE</name>
    <name evidence="5" type="ordered locus">MycrhN_2102</name>
</gene>
<comment type="function">
    <text evidence="3">Probably catalyzes the conversion of hercynylcysteine sulfoxide to ergothioneine.</text>
</comment>
<evidence type="ECO:0000256" key="1">
    <source>
        <dbReference type="ARBA" id="ARBA00001933"/>
    </source>
</evidence>
<comment type="cofactor">
    <cofactor evidence="1 3">
        <name>pyridoxal 5'-phosphate</name>
        <dbReference type="ChEBI" id="CHEBI:597326"/>
    </cofactor>
</comment>
<sequence length="376" mass="39062">MTSGAGTLAERWRAVRPPVAGLHVDSAACSRQSFAVIDAATQHARHEAEVGGYVAAVAAAPALDAGRAAIGALTGLDSGDVVYTTGANNALDLLLSSWPAQRTVACLPGEYGPNLAVMAANGFDVHALPTDGAGRLDVDAAARQLAADRPSLVHLTTLASHRGVAQPMAALADVCRSLDLPLVIDAAQAFGHLDCAVTPSAIYSSSRKWVAGPRGVGFLAVRPDLAQRLRPRLPPPEWGLPSGVLERLEQGEANVAARVGYSVALGEYLAAGPAQVGERLAEVGAMTREALADVKGWRVVEAVDEPTAITTLQPVDGADPQQVRAHLIAERGIVTTYAETQRAPFEMALPVLRASPHVDVTEGELEEFAEALAAAT</sequence>
<dbReference type="HAMAP" id="MF_02038">
    <property type="entry name" value="EgtE"/>
    <property type="match status" value="1"/>
</dbReference>
<evidence type="ECO:0000256" key="2">
    <source>
        <dbReference type="ARBA" id="ARBA00022898"/>
    </source>
</evidence>
<name>G8RQU8_MYCRN</name>
<dbReference type="AlphaFoldDB" id="G8RQU8"/>
<comment type="catalytic activity">
    <reaction evidence="3">
        <text>S-(hercyn-2-yl)-L-cysteine S-oxide + AH2 + H(+) = ergothioneine + pyruvate + A + NH4(+)</text>
        <dbReference type="Rhea" id="RHEA:42688"/>
        <dbReference type="ChEBI" id="CHEBI:13193"/>
        <dbReference type="ChEBI" id="CHEBI:15361"/>
        <dbReference type="ChEBI" id="CHEBI:15378"/>
        <dbReference type="ChEBI" id="CHEBI:17499"/>
        <dbReference type="ChEBI" id="CHEBI:28938"/>
        <dbReference type="ChEBI" id="CHEBI:82706"/>
        <dbReference type="ChEBI" id="CHEBI:134344"/>
    </reaction>
</comment>
<evidence type="ECO:0000313" key="6">
    <source>
        <dbReference type="Proteomes" id="UP000005442"/>
    </source>
</evidence>
<dbReference type="Proteomes" id="UP000005442">
    <property type="component" value="Chromosome"/>
</dbReference>
<dbReference type="EMBL" id="CP003169">
    <property type="protein sequence ID" value="AEV72699.1"/>
    <property type="molecule type" value="Genomic_DNA"/>
</dbReference>
<dbReference type="InterPro" id="IPR027563">
    <property type="entry name" value="EgtE"/>
</dbReference>
<evidence type="ECO:0000256" key="3">
    <source>
        <dbReference type="HAMAP-Rule" id="MF_02038"/>
    </source>
</evidence>
<dbReference type="InterPro" id="IPR015424">
    <property type="entry name" value="PyrdxlP-dep_Trfase"/>
</dbReference>
<proteinExistence type="inferred from homology"/>
<dbReference type="STRING" id="710685.MycrhN_2102"/>
<dbReference type="PANTHER" id="PTHR43586">
    <property type="entry name" value="CYSTEINE DESULFURASE"/>
    <property type="match status" value="1"/>
</dbReference>
<reference evidence="5 6" key="1">
    <citation type="submission" date="2011-12" db="EMBL/GenBank/DDBJ databases">
        <title>Complete sequence of Mycobacterium rhodesiae NBB3.</title>
        <authorList>
            <consortium name="US DOE Joint Genome Institute"/>
            <person name="Lucas S."/>
            <person name="Han J."/>
            <person name="Lapidus A."/>
            <person name="Cheng J.-F."/>
            <person name="Goodwin L."/>
            <person name="Pitluck S."/>
            <person name="Peters L."/>
            <person name="Mikhailova N."/>
            <person name="Gu W."/>
            <person name="Detter J.C."/>
            <person name="Han C."/>
            <person name="Tapia R."/>
            <person name="Land M."/>
            <person name="Hauser L."/>
            <person name="Kyrpides N."/>
            <person name="Ivanova N."/>
            <person name="Pagani I."/>
            <person name="Mattes T."/>
            <person name="Holmes A."/>
            <person name="Rutledge P."/>
            <person name="Paulsen I."/>
            <person name="Coleman N."/>
            <person name="Woyke T."/>
        </authorList>
    </citation>
    <scope>NUCLEOTIDE SEQUENCE [LARGE SCALE GENOMIC DNA]</scope>
    <source>
        <strain evidence="5 6">NBB3</strain>
    </source>
</reference>
<evidence type="ECO:0000313" key="5">
    <source>
        <dbReference type="EMBL" id="AEV72699.1"/>
    </source>
</evidence>
<dbReference type="OrthoDB" id="9808002at2"/>
<evidence type="ECO:0000259" key="4">
    <source>
        <dbReference type="Pfam" id="PF00266"/>
    </source>
</evidence>
<dbReference type="Pfam" id="PF00266">
    <property type="entry name" value="Aminotran_5"/>
    <property type="match status" value="1"/>
</dbReference>
<dbReference type="UniPathway" id="UPA01014"/>
<dbReference type="EC" id="4.4.-.-" evidence="3"/>
<dbReference type="HOGENOM" id="CLU_003433_2_1_11"/>
<dbReference type="SUPFAM" id="SSF53383">
    <property type="entry name" value="PLP-dependent transferases"/>
    <property type="match status" value="1"/>
</dbReference>
<dbReference type="GO" id="GO:1990411">
    <property type="term" value="F:hercynylcysteine sulfoxide lyase activity (ergothioneine-forming)"/>
    <property type="evidence" value="ECO:0007669"/>
    <property type="project" value="RHEA"/>
</dbReference>
<keyword evidence="6" id="KW-1185">Reference proteome</keyword>
<accession>G8RQU8</accession>
<dbReference type="InterPro" id="IPR015421">
    <property type="entry name" value="PyrdxlP-dep_Trfase_major"/>
</dbReference>
<dbReference type="RefSeq" id="WP_014210512.1">
    <property type="nucleotide sequence ID" value="NC_016604.1"/>
</dbReference>
<dbReference type="eggNOG" id="COG0520">
    <property type="taxonomic scope" value="Bacteria"/>
</dbReference>
<organism evidence="5 6">
    <name type="scientific">Mycolicibacterium rhodesiae (strain NBB3)</name>
    <name type="common">Mycobacterium rhodesiae</name>
    <dbReference type="NCBI Taxonomy" id="710685"/>
    <lineage>
        <taxon>Bacteria</taxon>
        <taxon>Bacillati</taxon>
        <taxon>Actinomycetota</taxon>
        <taxon>Actinomycetes</taxon>
        <taxon>Mycobacteriales</taxon>
        <taxon>Mycobacteriaceae</taxon>
        <taxon>Mycolicibacterium</taxon>
    </lineage>
</organism>
<dbReference type="NCBIfam" id="TIGR04343">
    <property type="entry name" value="egtE_PLP_lyase"/>
    <property type="match status" value="1"/>
</dbReference>
<dbReference type="Gene3D" id="3.90.1150.10">
    <property type="entry name" value="Aspartate Aminotransferase, domain 1"/>
    <property type="match status" value="1"/>
</dbReference>
<comment type="similarity">
    <text evidence="3">Belongs to the class-V pyridoxal-phosphate-dependent aminotransferase family. EgtE subfamily.</text>
</comment>
<keyword evidence="3 5" id="KW-0456">Lyase</keyword>
<dbReference type="PATRIC" id="fig|710685.3.peg.2105"/>
<comment type="pathway">
    <text evidence="3">Amino-acid biosynthesis; ergothioneine biosynthesis.</text>
</comment>
<dbReference type="KEGG" id="mrh:MycrhN_2102"/>
<feature type="domain" description="Aminotransferase class V" evidence="4">
    <location>
        <begin position="24"/>
        <end position="337"/>
    </location>
</feature>
<dbReference type="InterPro" id="IPR000192">
    <property type="entry name" value="Aminotrans_V_dom"/>
</dbReference>
<protein>
    <recommendedName>
        <fullName evidence="3">Probable hercynylcysteine sulfoxide lyase</fullName>
        <ecNumber evidence="3">4.4.-.-</ecNumber>
    </recommendedName>
</protein>